<evidence type="ECO:0000313" key="1">
    <source>
        <dbReference type="EMBL" id="KIR47117.1"/>
    </source>
</evidence>
<accession>A0A0D0TKW5</accession>
<name>A0A0D0TKW5_CRYGA</name>
<reference evidence="1" key="1">
    <citation type="submission" date="2015-01" db="EMBL/GenBank/DDBJ databases">
        <title>The Genome Sequence of Cryptococcus gattii CA1280.</title>
        <authorList>
            <consortium name="The Broad Institute Genomics Platform"/>
            <person name="Cuomo C."/>
            <person name="Litvintseva A."/>
            <person name="Chen Y."/>
            <person name="Heitman J."/>
            <person name="Sun S."/>
            <person name="Springer D."/>
            <person name="Dromer F."/>
            <person name="Young S."/>
            <person name="Zeng Q."/>
            <person name="Gargeya S."/>
            <person name="Abouelleil A."/>
            <person name="Alvarado L."/>
            <person name="Chapman S.B."/>
            <person name="Gainer-Dewar J."/>
            <person name="Goldberg J."/>
            <person name="Griggs A."/>
            <person name="Gujja S."/>
            <person name="Hansen M."/>
            <person name="Howarth C."/>
            <person name="Imamovic A."/>
            <person name="Larimer J."/>
            <person name="Murphy C."/>
            <person name="Naylor J."/>
            <person name="Pearson M."/>
            <person name="Priest M."/>
            <person name="Roberts A."/>
            <person name="Saif S."/>
            <person name="Shea T."/>
            <person name="Sykes S."/>
            <person name="Wortman J."/>
            <person name="Nusbaum C."/>
            <person name="Birren B."/>
        </authorList>
    </citation>
    <scope>NUCLEOTIDE SEQUENCE [LARGE SCALE GENOMIC DNA]</scope>
    <source>
        <strain evidence="1">CA1280</strain>
    </source>
</reference>
<dbReference type="HOGENOM" id="CLU_2346623_0_0_1"/>
<dbReference type="AlphaFoldDB" id="A0A0D0TKW5"/>
<sequence length="97" mass="10114">MGVKRAVNVPGEGPSVELTAFSSAVADWLFLFLPAPALALPPQLSHSPPQLPGPTPQQVLSAWLTLGHGVIGEAERIGGSFEVLIAELIEDFMGNVG</sequence>
<organism evidence="1">
    <name type="scientific">Cryptococcus bacillisporus CA1280</name>
    <dbReference type="NCBI Taxonomy" id="1296109"/>
    <lineage>
        <taxon>Eukaryota</taxon>
        <taxon>Fungi</taxon>
        <taxon>Dikarya</taxon>
        <taxon>Basidiomycota</taxon>
        <taxon>Agaricomycotina</taxon>
        <taxon>Tremellomycetes</taxon>
        <taxon>Tremellales</taxon>
        <taxon>Cryptococcaceae</taxon>
        <taxon>Cryptococcus</taxon>
        <taxon>Cryptococcus gattii species complex</taxon>
    </lineage>
</organism>
<proteinExistence type="predicted"/>
<gene>
    <name evidence="1" type="ORF">I312_03441</name>
</gene>
<dbReference type="EMBL" id="KN847981">
    <property type="protein sequence ID" value="KIR47117.1"/>
    <property type="molecule type" value="Genomic_DNA"/>
</dbReference>
<protein>
    <submittedName>
        <fullName evidence="1">Uncharacterized protein</fullName>
    </submittedName>
</protein>